<gene>
    <name evidence="1" type="ORF">EDD66_11066</name>
</gene>
<dbReference type="AlphaFoldDB" id="A0A3N1XG69"/>
<dbReference type="OrthoDB" id="1647877at2"/>
<dbReference type="Proteomes" id="UP000273083">
    <property type="component" value="Unassembled WGS sequence"/>
</dbReference>
<protein>
    <submittedName>
        <fullName evidence="1">Uncharacterized protein</fullName>
    </submittedName>
</protein>
<name>A0A3N1XG69_9FIRM</name>
<sequence>MTEEQRIDDLITMLDSFMGNGGGHMNVQVSDSENISEVAVETFNSVICNNNMACSVPTLHKDIDDEI</sequence>
<evidence type="ECO:0000313" key="2">
    <source>
        <dbReference type="Proteomes" id="UP000273083"/>
    </source>
</evidence>
<dbReference type="EMBL" id="RJVG01000010">
    <property type="protein sequence ID" value="ROR25710.1"/>
    <property type="molecule type" value="Genomic_DNA"/>
</dbReference>
<reference evidence="1 2" key="1">
    <citation type="submission" date="2018-11" db="EMBL/GenBank/DDBJ databases">
        <title>Genomic Encyclopedia of Type Strains, Phase IV (KMG-IV): sequencing the most valuable type-strain genomes for metagenomic binning, comparative biology and taxonomic classification.</title>
        <authorList>
            <person name="Goeker M."/>
        </authorList>
    </citation>
    <scope>NUCLEOTIDE SEQUENCE [LARGE SCALE GENOMIC DNA]</scope>
    <source>
        <strain evidence="1 2">DSM 26537</strain>
    </source>
</reference>
<comment type="caution">
    <text evidence="1">The sequence shown here is derived from an EMBL/GenBank/DDBJ whole genome shotgun (WGS) entry which is preliminary data.</text>
</comment>
<evidence type="ECO:0000313" key="1">
    <source>
        <dbReference type="EMBL" id="ROR25710.1"/>
    </source>
</evidence>
<keyword evidence="2" id="KW-1185">Reference proteome</keyword>
<organism evidence="1 2">
    <name type="scientific">Mobilisporobacter senegalensis</name>
    <dbReference type="NCBI Taxonomy" id="1329262"/>
    <lineage>
        <taxon>Bacteria</taxon>
        <taxon>Bacillati</taxon>
        <taxon>Bacillota</taxon>
        <taxon>Clostridia</taxon>
        <taxon>Lachnospirales</taxon>
        <taxon>Lachnospiraceae</taxon>
        <taxon>Mobilisporobacter</taxon>
    </lineage>
</organism>
<dbReference type="RefSeq" id="WP_123610319.1">
    <property type="nucleotide sequence ID" value="NZ_RJVG01000010.1"/>
</dbReference>
<accession>A0A3N1XG69</accession>
<proteinExistence type="predicted"/>